<gene>
    <name evidence="4" type="primary">LOC120267469</name>
</gene>
<evidence type="ECO:0000256" key="2">
    <source>
        <dbReference type="PROSITE-ProRule" id="PRU00708"/>
    </source>
</evidence>
<proteinExistence type="predicted"/>
<feature type="repeat" description="PPR" evidence="2">
    <location>
        <begin position="334"/>
        <end position="368"/>
    </location>
</feature>
<dbReference type="Pfam" id="PF20431">
    <property type="entry name" value="E_motif"/>
    <property type="match status" value="1"/>
</dbReference>
<keyword evidence="1" id="KW-0677">Repeat</keyword>
<dbReference type="GO" id="GO:0003723">
    <property type="term" value="F:RNA binding"/>
    <property type="evidence" value="ECO:0007669"/>
    <property type="project" value="InterPro"/>
</dbReference>
<keyword evidence="3" id="KW-1185">Reference proteome</keyword>
<evidence type="ECO:0000313" key="3">
    <source>
        <dbReference type="Proteomes" id="UP001515500"/>
    </source>
</evidence>
<feature type="repeat" description="PPR" evidence="2">
    <location>
        <begin position="232"/>
        <end position="267"/>
    </location>
</feature>
<dbReference type="InterPro" id="IPR046848">
    <property type="entry name" value="E_motif"/>
</dbReference>
<name>A0AB40BW54_DIOCR</name>
<dbReference type="InterPro" id="IPR011990">
    <property type="entry name" value="TPR-like_helical_dom_sf"/>
</dbReference>
<dbReference type="PROSITE" id="PS51375">
    <property type="entry name" value="PPR"/>
    <property type="match status" value="3"/>
</dbReference>
<sequence length="529" mass="58938">MMNYVSKNLNPINIISRAISFVPRRNNPSDSLRSSTAIASLLQSFIDSSSPSQGQAIHSHILKSGIRSNTNVSIKLLILHLKCGSLFYARQVLDQMPNPTLSAFNFMIAGYFKGGCTEEILYLVRKLAFSNERPDSFTLSMVLKLSVALFLPDLAKQVHLFIIKLLCELDDVLLAALVDSYVKNGKLGYARSVFDAMPQKNVVCSTTLIYGYMNQKSFGNAEEIFENIEEKDVVVFNAMIEGYSKTTKTALRSLEVYKDMQSLGFQPNISTFVSAIGACSLLSILEFGRQLHSQLIKMSIYLHVKSGSALIDMYAKCGRTEDARIVFNQMPEKNVFSWTSMIDGYGKNGNPHEALALFYKMKKYSNVKPNYATFLGALSACGHAGLVLEGQDIFNSMERDYSLKPRMEHYACVVYLLGRMGSLQEAYNFIKRIPEKPNSDVWAAMLASSRLHGDVKLADIAANEVFKLSRDGRPGAYLALSNTLAAAGKWEDVCEVRELMRERGVSKDAGCSWVGRDKGLCDFHEAEKE</sequence>
<feature type="repeat" description="PPR" evidence="2">
    <location>
        <begin position="170"/>
        <end position="204"/>
    </location>
</feature>
<dbReference type="Pfam" id="PF01535">
    <property type="entry name" value="PPR"/>
    <property type="match status" value="2"/>
</dbReference>
<dbReference type="Pfam" id="PF13041">
    <property type="entry name" value="PPR_2"/>
    <property type="match status" value="2"/>
</dbReference>
<accession>A0AB40BW54</accession>
<dbReference type="FunFam" id="1.25.40.10:FF:001093">
    <property type="entry name" value="Pentatricopeptide repeat-containing protein At2g34400"/>
    <property type="match status" value="1"/>
</dbReference>
<dbReference type="InterPro" id="IPR046960">
    <property type="entry name" value="PPR_At4g14850-like_plant"/>
</dbReference>
<organism evidence="3 4">
    <name type="scientific">Dioscorea cayennensis subsp. rotundata</name>
    <name type="common">White Guinea yam</name>
    <name type="synonym">Dioscorea rotundata</name>
    <dbReference type="NCBI Taxonomy" id="55577"/>
    <lineage>
        <taxon>Eukaryota</taxon>
        <taxon>Viridiplantae</taxon>
        <taxon>Streptophyta</taxon>
        <taxon>Embryophyta</taxon>
        <taxon>Tracheophyta</taxon>
        <taxon>Spermatophyta</taxon>
        <taxon>Magnoliopsida</taxon>
        <taxon>Liliopsida</taxon>
        <taxon>Dioscoreales</taxon>
        <taxon>Dioscoreaceae</taxon>
        <taxon>Dioscorea</taxon>
    </lineage>
</organism>
<evidence type="ECO:0000313" key="4">
    <source>
        <dbReference type="RefSeq" id="XP_039131075.1"/>
    </source>
</evidence>
<dbReference type="GO" id="GO:0009451">
    <property type="term" value="P:RNA modification"/>
    <property type="evidence" value="ECO:0007669"/>
    <property type="project" value="InterPro"/>
</dbReference>
<dbReference type="GeneID" id="120267469"/>
<dbReference type="Gene3D" id="1.25.40.10">
    <property type="entry name" value="Tetratricopeptide repeat domain"/>
    <property type="match status" value="4"/>
</dbReference>
<reference evidence="4" key="1">
    <citation type="submission" date="2025-08" db="UniProtKB">
        <authorList>
            <consortium name="RefSeq"/>
        </authorList>
    </citation>
    <scope>IDENTIFICATION</scope>
</reference>
<dbReference type="InterPro" id="IPR002885">
    <property type="entry name" value="PPR_rpt"/>
</dbReference>
<dbReference type="PANTHER" id="PTHR47926">
    <property type="entry name" value="PENTATRICOPEPTIDE REPEAT-CONTAINING PROTEIN"/>
    <property type="match status" value="1"/>
</dbReference>
<dbReference type="PANTHER" id="PTHR47926:SF535">
    <property type="entry name" value="PENTACOTRIPEPTIDE-REPEAT REGION OF PRORP DOMAIN-CONTAINING PROTEIN"/>
    <property type="match status" value="1"/>
</dbReference>
<protein>
    <submittedName>
        <fullName evidence="4">Pentatricopeptide repeat-containing protein At1g28690, mitochondrial</fullName>
    </submittedName>
</protein>
<dbReference type="RefSeq" id="XP_039131075.1">
    <property type="nucleotide sequence ID" value="XM_039275141.1"/>
</dbReference>
<dbReference type="NCBIfam" id="TIGR00756">
    <property type="entry name" value="PPR"/>
    <property type="match status" value="2"/>
</dbReference>
<dbReference type="AlphaFoldDB" id="A0AB40BW54"/>
<dbReference type="Proteomes" id="UP001515500">
    <property type="component" value="Chromosome 8"/>
</dbReference>
<evidence type="ECO:0000256" key="1">
    <source>
        <dbReference type="ARBA" id="ARBA00022737"/>
    </source>
</evidence>